<dbReference type="GO" id="GO:0016763">
    <property type="term" value="F:pentosyltransferase activity"/>
    <property type="evidence" value="ECO:0007669"/>
    <property type="project" value="TreeGrafter"/>
</dbReference>
<dbReference type="GO" id="GO:0006493">
    <property type="term" value="P:protein O-linked glycosylation"/>
    <property type="evidence" value="ECO:0007669"/>
    <property type="project" value="InterPro"/>
</dbReference>
<dbReference type="PANTHER" id="PTHR33908:SF11">
    <property type="entry name" value="MEMBRANE PROTEIN"/>
    <property type="match status" value="1"/>
</dbReference>
<dbReference type="InterPro" id="IPR050297">
    <property type="entry name" value="LipidA_mod_glycosyltrf_83"/>
</dbReference>
<keyword evidence="3" id="KW-0328">Glycosyltransferase</keyword>
<evidence type="ECO:0000313" key="11">
    <source>
        <dbReference type="Proteomes" id="UP000177006"/>
    </source>
</evidence>
<evidence type="ECO:0000256" key="2">
    <source>
        <dbReference type="ARBA" id="ARBA00022475"/>
    </source>
</evidence>
<proteinExistence type="predicted"/>
<dbReference type="GO" id="GO:0009103">
    <property type="term" value="P:lipopolysaccharide biosynthetic process"/>
    <property type="evidence" value="ECO:0007669"/>
    <property type="project" value="UniProtKB-ARBA"/>
</dbReference>
<comment type="subcellular location">
    <subcellularLocation>
        <location evidence="1">Cell membrane</location>
        <topology evidence="1">Multi-pass membrane protein</topology>
    </subcellularLocation>
</comment>
<feature type="transmembrane region" description="Helical" evidence="8">
    <location>
        <begin position="357"/>
        <end position="377"/>
    </location>
</feature>
<evidence type="ECO:0000256" key="5">
    <source>
        <dbReference type="ARBA" id="ARBA00022692"/>
    </source>
</evidence>
<feature type="non-terminal residue" evidence="10">
    <location>
        <position position="546"/>
    </location>
</feature>
<evidence type="ECO:0000256" key="4">
    <source>
        <dbReference type="ARBA" id="ARBA00022679"/>
    </source>
</evidence>
<keyword evidence="6 8" id="KW-1133">Transmembrane helix</keyword>
<gene>
    <name evidence="10" type="ORF">A2160_04005</name>
</gene>
<reference evidence="10 11" key="1">
    <citation type="journal article" date="2016" name="Nat. Commun.">
        <title>Thousands of microbial genomes shed light on interconnected biogeochemical processes in an aquifer system.</title>
        <authorList>
            <person name="Anantharaman K."/>
            <person name="Brown C.T."/>
            <person name="Hug L.A."/>
            <person name="Sharon I."/>
            <person name="Castelle C.J."/>
            <person name="Probst A.J."/>
            <person name="Thomas B.C."/>
            <person name="Singh A."/>
            <person name="Wilkins M.J."/>
            <person name="Karaoz U."/>
            <person name="Brodie E.L."/>
            <person name="Williams K.H."/>
            <person name="Hubbard S.S."/>
            <person name="Banfield J.F."/>
        </authorList>
    </citation>
    <scope>NUCLEOTIDE SEQUENCE [LARGE SCALE GENOMIC DNA]</scope>
</reference>
<dbReference type="Proteomes" id="UP000177006">
    <property type="component" value="Unassembled WGS sequence"/>
</dbReference>
<feature type="transmembrane region" description="Helical" evidence="8">
    <location>
        <begin position="208"/>
        <end position="231"/>
    </location>
</feature>
<name>A0A1F5E325_9BACT</name>
<keyword evidence="2" id="KW-1003">Cell membrane</keyword>
<feature type="transmembrane region" description="Helical" evidence="8">
    <location>
        <begin position="273"/>
        <end position="295"/>
    </location>
</feature>
<feature type="domain" description="ArnT-like N-terminal" evidence="9">
    <location>
        <begin position="85"/>
        <end position="230"/>
    </location>
</feature>
<dbReference type="AlphaFoldDB" id="A0A1F5E325"/>
<protein>
    <recommendedName>
        <fullName evidence="9">ArnT-like N-terminal domain-containing protein</fullName>
    </recommendedName>
</protein>
<feature type="transmembrane region" description="Helical" evidence="8">
    <location>
        <begin position="12"/>
        <end position="31"/>
    </location>
</feature>
<dbReference type="GO" id="GO:0005886">
    <property type="term" value="C:plasma membrane"/>
    <property type="evidence" value="ECO:0007669"/>
    <property type="project" value="UniProtKB-SubCell"/>
</dbReference>
<dbReference type="STRING" id="1797457.A2160_04005"/>
<dbReference type="PANTHER" id="PTHR33908">
    <property type="entry name" value="MANNOSYLTRANSFERASE YKCB-RELATED"/>
    <property type="match status" value="1"/>
</dbReference>
<dbReference type="EMBL" id="MEZK01000032">
    <property type="protein sequence ID" value="OGD61805.1"/>
    <property type="molecule type" value="Genomic_DNA"/>
</dbReference>
<organism evidence="10 11">
    <name type="scientific">Candidatus Beckwithbacteria bacterium RBG_13_42_9</name>
    <dbReference type="NCBI Taxonomy" id="1797457"/>
    <lineage>
        <taxon>Bacteria</taxon>
        <taxon>Candidatus Beckwithiibacteriota</taxon>
    </lineage>
</organism>
<evidence type="ECO:0000256" key="1">
    <source>
        <dbReference type="ARBA" id="ARBA00004651"/>
    </source>
</evidence>
<evidence type="ECO:0000256" key="3">
    <source>
        <dbReference type="ARBA" id="ARBA00022676"/>
    </source>
</evidence>
<evidence type="ECO:0000256" key="8">
    <source>
        <dbReference type="SAM" id="Phobius"/>
    </source>
</evidence>
<keyword evidence="7 8" id="KW-0472">Membrane</keyword>
<evidence type="ECO:0000313" key="10">
    <source>
        <dbReference type="EMBL" id="OGD61805.1"/>
    </source>
</evidence>
<keyword evidence="4" id="KW-0808">Transferase</keyword>
<dbReference type="Pfam" id="PF02366">
    <property type="entry name" value="PMT"/>
    <property type="match status" value="1"/>
</dbReference>
<evidence type="ECO:0000259" key="9">
    <source>
        <dbReference type="Pfam" id="PF02366"/>
    </source>
</evidence>
<accession>A0A1F5E325</accession>
<feature type="transmembrane region" description="Helical" evidence="8">
    <location>
        <begin position="325"/>
        <end position="345"/>
    </location>
</feature>
<feature type="transmembrane region" description="Helical" evidence="8">
    <location>
        <begin position="302"/>
        <end position="319"/>
    </location>
</feature>
<comment type="caution">
    <text evidence="10">The sequence shown here is derived from an EMBL/GenBank/DDBJ whole genome shotgun (WGS) entry which is preliminary data.</text>
</comment>
<dbReference type="InterPro" id="IPR003342">
    <property type="entry name" value="ArnT-like_N"/>
</dbReference>
<dbReference type="GO" id="GO:0000030">
    <property type="term" value="F:mannosyltransferase activity"/>
    <property type="evidence" value="ECO:0007669"/>
    <property type="project" value="InterPro"/>
</dbReference>
<feature type="transmembrane region" description="Helical" evidence="8">
    <location>
        <begin position="90"/>
        <end position="110"/>
    </location>
</feature>
<feature type="transmembrane region" description="Helical" evidence="8">
    <location>
        <begin position="122"/>
        <end position="155"/>
    </location>
</feature>
<evidence type="ECO:0000256" key="6">
    <source>
        <dbReference type="ARBA" id="ARBA00022989"/>
    </source>
</evidence>
<evidence type="ECO:0000256" key="7">
    <source>
        <dbReference type="ARBA" id="ARBA00023136"/>
    </source>
</evidence>
<keyword evidence="5 8" id="KW-0812">Transmembrane</keyword>
<sequence length="546" mass="62598">MNLSAQPEKTIKPYFLGLIFLLTLVPLFYGFTRFPRLYGDEGIYVSQAWWLVYFHKLGPYTYWYDHFPLGWLLIGLWQKLTGGPFTFGPAIFSGRVLMIILAGFANVFLFKLIHKLTKSLHLAFLGALLFMLFPLSVLYHRLVLLDNIAVLWLLMGLNTFFTNPKSGRKVFLASIFLGLAVLTKEVMFLVLPAFFLSIWWLNAKNNRGYLLVLSLATTLFIIGLWPLLAFLKHEFLPGMGHVSFWETFFSQVKRGNQLPFWAAKSEFMSRFQAWLSLDPFFLFLGFGSLVLNSLFKFFDKTYRVLVLMTWGLIFFLIRGGVVYDFYLIPLLPFLVIQICLLLHLVGEEVDLKFIKTIRMVFFLPVIVGLLAEGLILYRVDATANQLEAISQLKQVNNKEAVIVSDDYAFLDLRFDEELNDRFSNIEWYARAEKDPAVRQQKLRDDPGAIDYLLVNKVMESDILYGGFSFLGEAKANLQATGQFNLKIPDEFLKQKNTIAHFADDLTLYQKTGQPVSAAEKANLSLEQKIGRLVVMTPQATELTGQE</sequence>
<feature type="transmembrane region" description="Helical" evidence="8">
    <location>
        <begin position="175"/>
        <end position="201"/>
    </location>
</feature>